<dbReference type="GO" id="GO:0046872">
    <property type="term" value="F:metal ion binding"/>
    <property type="evidence" value="ECO:0007669"/>
    <property type="project" value="UniProtKB-KW"/>
</dbReference>
<feature type="compositionally biased region" description="Acidic residues" evidence="4">
    <location>
        <begin position="688"/>
        <end position="703"/>
    </location>
</feature>
<keyword evidence="3" id="KW-0440">LIM domain</keyword>
<feature type="compositionally biased region" description="Basic and acidic residues" evidence="4">
    <location>
        <begin position="368"/>
        <end position="380"/>
    </location>
</feature>
<evidence type="ECO:0000256" key="1">
    <source>
        <dbReference type="ARBA" id="ARBA00022723"/>
    </source>
</evidence>
<proteinExistence type="predicted"/>
<feature type="region of interest" description="Disordered" evidence="4">
    <location>
        <begin position="617"/>
        <end position="636"/>
    </location>
</feature>
<feature type="compositionally biased region" description="Basic and acidic residues" evidence="4">
    <location>
        <begin position="325"/>
        <end position="336"/>
    </location>
</feature>
<evidence type="ECO:0000313" key="5">
    <source>
        <dbReference type="EMBL" id="VDP45775.1"/>
    </source>
</evidence>
<evidence type="ECO:0000256" key="3">
    <source>
        <dbReference type="ARBA" id="ARBA00023038"/>
    </source>
</evidence>
<feature type="compositionally biased region" description="Basic and acidic residues" evidence="4">
    <location>
        <begin position="291"/>
        <end position="312"/>
    </location>
</feature>
<dbReference type="InterPro" id="IPR001781">
    <property type="entry name" value="Znf_LIM"/>
</dbReference>
<feature type="compositionally biased region" description="Low complexity" evidence="4">
    <location>
        <begin position="63"/>
        <end position="73"/>
    </location>
</feature>
<dbReference type="Gene3D" id="2.10.110.10">
    <property type="entry name" value="Cysteine Rich Protein"/>
    <property type="match status" value="1"/>
</dbReference>
<feature type="region of interest" description="Disordered" evidence="4">
    <location>
        <begin position="291"/>
        <end position="348"/>
    </location>
</feature>
<accession>A0A183P2R4</accession>
<gene>
    <name evidence="5" type="ORF">SMTD_LOCUS8650</name>
</gene>
<dbReference type="AlphaFoldDB" id="A0A183P2R4"/>
<feature type="compositionally biased region" description="Basic and acidic residues" evidence="4">
    <location>
        <begin position="104"/>
        <end position="114"/>
    </location>
</feature>
<organism evidence="5 6">
    <name type="scientific">Schistosoma mattheei</name>
    <dbReference type="NCBI Taxonomy" id="31246"/>
    <lineage>
        <taxon>Eukaryota</taxon>
        <taxon>Metazoa</taxon>
        <taxon>Spiralia</taxon>
        <taxon>Lophotrochozoa</taxon>
        <taxon>Platyhelminthes</taxon>
        <taxon>Trematoda</taxon>
        <taxon>Digenea</taxon>
        <taxon>Strigeidida</taxon>
        <taxon>Schistosomatoidea</taxon>
        <taxon>Schistosomatidae</taxon>
        <taxon>Schistosoma</taxon>
    </lineage>
</organism>
<dbReference type="EMBL" id="UZAL01029079">
    <property type="protein sequence ID" value="VDP45775.1"/>
    <property type="molecule type" value="Genomic_DNA"/>
</dbReference>
<name>A0A183P2R4_9TREM</name>
<dbReference type="PROSITE" id="PS50023">
    <property type="entry name" value="LIM_DOMAIN_2"/>
    <property type="match status" value="1"/>
</dbReference>
<feature type="region of interest" description="Disordered" evidence="4">
    <location>
        <begin position="677"/>
        <end position="703"/>
    </location>
</feature>
<keyword evidence="2" id="KW-0862">Zinc</keyword>
<protein>
    <submittedName>
        <fullName evidence="5">Uncharacterized protein</fullName>
    </submittedName>
</protein>
<evidence type="ECO:0000313" key="6">
    <source>
        <dbReference type="Proteomes" id="UP000269396"/>
    </source>
</evidence>
<dbReference type="Proteomes" id="UP000269396">
    <property type="component" value="Unassembled WGS sequence"/>
</dbReference>
<reference evidence="5 6" key="1">
    <citation type="submission" date="2018-11" db="EMBL/GenBank/DDBJ databases">
        <authorList>
            <consortium name="Pathogen Informatics"/>
        </authorList>
    </citation>
    <scope>NUCLEOTIDE SEQUENCE [LARGE SCALE GENOMIC DNA]</scope>
    <source>
        <strain>Denwood</strain>
        <strain evidence="6">Zambia</strain>
    </source>
</reference>
<evidence type="ECO:0000256" key="4">
    <source>
        <dbReference type="SAM" id="MobiDB-lite"/>
    </source>
</evidence>
<keyword evidence="1" id="KW-0479">Metal-binding</keyword>
<keyword evidence="6" id="KW-1185">Reference proteome</keyword>
<sequence length="703" mass="79102">MFELTLTLETRFYEMPLHLVISNKANKCRLKQIRDSNKREVNLNYEDNERKLHLKSTPDLRDNTNYNNNKSNNISGLKTNVNLKKPHRIFTSAASKINLQRPRTKSDKKQRSQSDPRPVISRPIPAESSQFNKPTQDLTSLQFVNNIGPHKTNMQTLSPLLTSQVPQIKLSNLRPVSVTGNEEVGIWTEKPVESVQPGSKTIINQLMECDLNSIENCSICHKIMPVNERYDLVDQVIHRNCFKCSLCNETLTDSKMNVTTIANATNISTKCYHVSLYHSLTSTTILAQKQEIDEKSENGNKDTKKSDLERRISNASGGRMGNIRNKFESGEVNSDKRKNKKKSAPKMKYAGVESVKTRFIEEATKATMSKVEDGPRKPKEFTPPPDGVAVGILESNPKPRAPDVVTSDDMFEPVDLKEISEKTKNLRAKFRNMEATGGQSIDGENRKKSSFIDESITVAPEATKNARARWKDIESGKTEKDALSERPKLDIHDGYGGVYENEPEKFENIARAGETKKDLPSGVSAKERRELFLKKAADTSVVKRDSIKLIDINAAESGIYENEPTRLDNVVRYDDDQTDDYPSNSVKWASEAKNRFIQEASKSQITTGSNKTILLVEDGHTNGNGDGAPKQARYTTQAKQAFLERQKQAEEAAKNKSRPDIIDIWQEQCPHSGVFENVPAAHTADVVVTDESEEDDEEEEEEQ</sequence>
<feature type="region of interest" description="Disordered" evidence="4">
    <location>
        <begin position="368"/>
        <end position="406"/>
    </location>
</feature>
<evidence type="ECO:0000256" key="2">
    <source>
        <dbReference type="ARBA" id="ARBA00022833"/>
    </source>
</evidence>
<feature type="region of interest" description="Disordered" evidence="4">
    <location>
        <begin position="57"/>
        <end position="133"/>
    </location>
</feature>